<accession>A0A317CB74</accession>
<dbReference type="AlphaFoldDB" id="A0A317CB74"/>
<feature type="active site" description="Proton donor" evidence="8">
    <location>
        <position position="102"/>
    </location>
</feature>
<dbReference type="Pfam" id="PF01207">
    <property type="entry name" value="Dus"/>
    <property type="match status" value="1"/>
</dbReference>
<keyword evidence="6 7" id="KW-0560">Oxidoreductase</keyword>
<dbReference type="RefSeq" id="WP_109823463.1">
    <property type="nucleotide sequence ID" value="NZ_QGKL01000031.1"/>
</dbReference>
<dbReference type="InterPro" id="IPR018517">
    <property type="entry name" value="tRNA_hU_synthase_CS"/>
</dbReference>
<dbReference type="PANTHER" id="PTHR45846">
    <property type="entry name" value="TRNA-DIHYDROURIDINE(47) SYNTHASE [NAD(P)(+)]-LIKE"/>
    <property type="match status" value="1"/>
</dbReference>
<dbReference type="Gene3D" id="3.20.20.70">
    <property type="entry name" value="Aldolase class I"/>
    <property type="match status" value="1"/>
</dbReference>
<evidence type="ECO:0000256" key="8">
    <source>
        <dbReference type="PIRSR" id="PIRSR006621-1"/>
    </source>
</evidence>
<dbReference type="PIRSF" id="PIRSF006621">
    <property type="entry name" value="Dus"/>
    <property type="match status" value="1"/>
</dbReference>
<dbReference type="NCBIfam" id="TIGR00737">
    <property type="entry name" value="nifR3_yhdG"/>
    <property type="match status" value="1"/>
</dbReference>
<keyword evidence="12" id="KW-1185">Reference proteome</keyword>
<dbReference type="GO" id="GO:0003723">
    <property type="term" value="F:RNA binding"/>
    <property type="evidence" value="ECO:0007669"/>
    <property type="project" value="TreeGrafter"/>
</dbReference>
<evidence type="ECO:0000313" key="12">
    <source>
        <dbReference type="Proteomes" id="UP000245506"/>
    </source>
</evidence>
<feature type="binding site" evidence="9">
    <location>
        <position position="173"/>
    </location>
    <ligand>
        <name>FMN</name>
        <dbReference type="ChEBI" id="CHEBI:58210"/>
    </ligand>
</feature>
<feature type="binding site" evidence="9">
    <location>
        <position position="143"/>
    </location>
    <ligand>
        <name>FMN</name>
        <dbReference type="ChEBI" id="CHEBI:58210"/>
    </ligand>
</feature>
<dbReference type="OrthoDB" id="9764501at2"/>
<dbReference type="PANTHER" id="PTHR45846:SF1">
    <property type="entry name" value="TRNA-DIHYDROURIDINE(47) SYNTHASE [NAD(P)(+)]-LIKE"/>
    <property type="match status" value="1"/>
</dbReference>
<protein>
    <recommendedName>
        <fullName evidence="7">tRNA-dihydrouridine synthase</fullName>
        <ecNumber evidence="7">1.3.1.-</ecNumber>
    </recommendedName>
</protein>
<evidence type="ECO:0000256" key="4">
    <source>
        <dbReference type="ARBA" id="ARBA00022694"/>
    </source>
</evidence>
<feature type="binding site" evidence="9">
    <location>
        <begin position="228"/>
        <end position="229"/>
    </location>
    <ligand>
        <name>FMN</name>
        <dbReference type="ChEBI" id="CHEBI:58210"/>
    </ligand>
</feature>
<feature type="binding site" evidence="9">
    <location>
        <begin position="18"/>
        <end position="20"/>
    </location>
    <ligand>
        <name>FMN</name>
        <dbReference type="ChEBI" id="CHEBI:58210"/>
    </ligand>
</feature>
<feature type="binding site" evidence="9">
    <location>
        <position position="72"/>
    </location>
    <ligand>
        <name>FMN</name>
        <dbReference type="ChEBI" id="CHEBI:58210"/>
    </ligand>
</feature>
<dbReference type="GO" id="GO:0050660">
    <property type="term" value="F:flavin adenine dinucleotide binding"/>
    <property type="evidence" value="ECO:0007669"/>
    <property type="project" value="InterPro"/>
</dbReference>
<dbReference type="Proteomes" id="UP000245506">
    <property type="component" value="Unassembled WGS sequence"/>
</dbReference>
<keyword evidence="9" id="KW-0547">Nucleotide-binding</keyword>
<dbReference type="EC" id="1.3.1.-" evidence="7"/>
<keyword evidence="5" id="KW-0521">NADP</keyword>
<reference evidence="11 12" key="1">
    <citation type="submission" date="2018-05" db="EMBL/GenBank/DDBJ databases">
        <title>Leucothrix arctica sp. nov., isolated from Arctic seawater.</title>
        <authorList>
            <person name="Choi A."/>
            <person name="Baek K."/>
        </authorList>
    </citation>
    <scope>NUCLEOTIDE SEQUENCE [LARGE SCALE GENOMIC DNA]</scope>
    <source>
        <strain evidence="11 12">IMCC9719</strain>
    </source>
</reference>
<comment type="cofactor">
    <cofactor evidence="1 7 9">
        <name>FMN</name>
        <dbReference type="ChEBI" id="CHEBI:58210"/>
    </cofactor>
</comment>
<dbReference type="InterPro" id="IPR001269">
    <property type="entry name" value="DUS_fam"/>
</dbReference>
<sequence length="332" mass="37141">MTLKIANFELASSLLQAPMAGVTDRVYRDLVREHGAGLATSEMITSDLSLLNTKKTQLRLPQMDESSPRSIQIVGTEPSVMAEAAKFYAEQGAEIIDINFGCPVKKVAGSKKLAGSALLKDEVRVKRIIESIVSAVNVPVTIKYRTGWDMKTRNAIRIAQIAENAGVAAVALHGRTREDKYKPYAEYETIRQTKKYVSIPIIANGDICNAKQAAFILDYTQADGLMVGRASFGQPWIFSELNKLLFKIQPTCEITDTYKREIALKHLRGVYKLHNLDANRLDDCTTNHSRFANKVINWYLLSMSIQTDLRPKILGARTVREQLSLFEEALFK</sequence>
<dbReference type="CDD" id="cd02801">
    <property type="entry name" value="DUS_like_FMN"/>
    <property type="match status" value="1"/>
</dbReference>
<feature type="domain" description="DUS-like FMN-binding" evidence="10">
    <location>
        <begin position="16"/>
        <end position="272"/>
    </location>
</feature>
<keyword evidence="4 7" id="KW-0819">tRNA processing</keyword>
<dbReference type="EMBL" id="QGKL01000031">
    <property type="protein sequence ID" value="PWQ95884.1"/>
    <property type="molecule type" value="Genomic_DNA"/>
</dbReference>
<name>A0A317CB74_9GAMM</name>
<comment type="caution">
    <text evidence="11">The sequence shown here is derived from an EMBL/GenBank/DDBJ whole genome shotgun (WGS) entry which is preliminary data.</text>
</comment>
<evidence type="ECO:0000256" key="3">
    <source>
        <dbReference type="ARBA" id="ARBA00022643"/>
    </source>
</evidence>
<dbReference type="InterPro" id="IPR013785">
    <property type="entry name" value="Aldolase_TIM"/>
</dbReference>
<evidence type="ECO:0000259" key="10">
    <source>
        <dbReference type="Pfam" id="PF01207"/>
    </source>
</evidence>
<comment type="function">
    <text evidence="7">Catalyzes the synthesis of 5,6-dihydrouridine (D), a modified base found in the D-loop of most tRNAs, via the reduction of the C5-C6 double bond in target uridines.</text>
</comment>
<proteinExistence type="inferred from homology"/>
<evidence type="ECO:0000256" key="7">
    <source>
        <dbReference type="PIRNR" id="PIRNR006621"/>
    </source>
</evidence>
<keyword evidence="2 7" id="KW-0285">Flavoprotein</keyword>
<dbReference type="InterPro" id="IPR035587">
    <property type="entry name" value="DUS-like_FMN-bd"/>
</dbReference>
<dbReference type="PROSITE" id="PS01136">
    <property type="entry name" value="UPF0034"/>
    <property type="match status" value="1"/>
</dbReference>
<evidence type="ECO:0000313" key="11">
    <source>
        <dbReference type="EMBL" id="PWQ95884.1"/>
    </source>
</evidence>
<organism evidence="11 12">
    <name type="scientific">Leucothrix arctica</name>
    <dbReference type="NCBI Taxonomy" id="1481894"/>
    <lineage>
        <taxon>Bacteria</taxon>
        <taxon>Pseudomonadati</taxon>
        <taxon>Pseudomonadota</taxon>
        <taxon>Gammaproteobacteria</taxon>
        <taxon>Thiotrichales</taxon>
        <taxon>Thiotrichaceae</taxon>
        <taxon>Leucothrix</taxon>
    </lineage>
</organism>
<dbReference type="SUPFAM" id="SSF51395">
    <property type="entry name" value="FMN-linked oxidoreductases"/>
    <property type="match status" value="1"/>
</dbReference>
<evidence type="ECO:0000256" key="5">
    <source>
        <dbReference type="ARBA" id="ARBA00022857"/>
    </source>
</evidence>
<evidence type="ECO:0000256" key="1">
    <source>
        <dbReference type="ARBA" id="ARBA00001917"/>
    </source>
</evidence>
<dbReference type="GO" id="GO:0017150">
    <property type="term" value="F:tRNA dihydrouridine synthase activity"/>
    <property type="evidence" value="ECO:0007669"/>
    <property type="project" value="InterPro"/>
</dbReference>
<keyword evidence="3 7" id="KW-0288">FMN</keyword>
<evidence type="ECO:0000256" key="2">
    <source>
        <dbReference type="ARBA" id="ARBA00022630"/>
    </source>
</evidence>
<evidence type="ECO:0000256" key="6">
    <source>
        <dbReference type="ARBA" id="ARBA00023002"/>
    </source>
</evidence>
<gene>
    <name evidence="11" type="ORF">DKT75_10910</name>
</gene>
<dbReference type="InterPro" id="IPR004652">
    <property type="entry name" value="DusB-like"/>
</dbReference>
<comment type="similarity">
    <text evidence="7">Belongs to the dus family.</text>
</comment>
<evidence type="ECO:0000256" key="9">
    <source>
        <dbReference type="PIRSR" id="PIRSR006621-2"/>
    </source>
</evidence>